<feature type="region of interest" description="Disordered" evidence="1">
    <location>
        <begin position="176"/>
        <end position="197"/>
    </location>
</feature>
<feature type="compositionally biased region" description="Polar residues" evidence="1">
    <location>
        <begin position="212"/>
        <end position="224"/>
    </location>
</feature>
<feature type="region of interest" description="Disordered" evidence="1">
    <location>
        <begin position="87"/>
        <end position="106"/>
    </location>
</feature>
<proteinExistence type="predicted"/>
<accession>A0A813HZH7</accession>
<name>A0A813HZH7_POLGL</name>
<feature type="compositionally biased region" description="Polar residues" evidence="1">
    <location>
        <begin position="92"/>
        <end position="102"/>
    </location>
</feature>
<evidence type="ECO:0000256" key="1">
    <source>
        <dbReference type="SAM" id="MobiDB-lite"/>
    </source>
</evidence>
<reference evidence="2" key="1">
    <citation type="submission" date="2021-02" db="EMBL/GenBank/DDBJ databases">
        <authorList>
            <person name="Dougan E. K."/>
            <person name="Rhodes N."/>
            <person name="Thang M."/>
            <person name="Chan C."/>
        </authorList>
    </citation>
    <scope>NUCLEOTIDE SEQUENCE</scope>
</reference>
<evidence type="ECO:0000313" key="2">
    <source>
        <dbReference type="EMBL" id="CAE8644553.1"/>
    </source>
</evidence>
<feature type="region of interest" description="Disordered" evidence="1">
    <location>
        <begin position="212"/>
        <end position="289"/>
    </location>
</feature>
<organism evidence="2 3">
    <name type="scientific">Polarella glacialis</name>
    <name type="common">Dinoflagellate</name>
    <dbReference type="NCBI Taxonomy" id="89957"/>
    <lineage>
        <taxon>Eukaryota</taxon>
        <taxon>Sar</taxon>
        <taxon>Alveolata</taxon>
        <taxon>Dinophyceae</taxon>
        <taxon>Suessiales</taxon>
        <taxon>Suessiaceae</taxon>
        <taxon>Polarella</taxon>
    </lineage>
</organism>
<protein>
    <submittedName>
        <fullName evidence="2">Uncharacterized protein</fullName>
    </submittedName>
</protein>
<evidence type="ECO:0000313" key="3">
    <source>
        <dbReference type="Proteomes" id="UP000626109"/>
    </source>
</evidence>
<feature type="compositionally biased region" description="Basic and acidic residues" evidence="1">
    <location>
        <begin position="225"/>
        <end position="234"/>
    </location>
</feature>
<dbReference type="EMBL" id="CAJNNW010002680">
    <property type="protein sequence ID" value="CAE8644553.1"/>
    <property type="molecule type" value="Genomic_DNA"/>
</dbReference>
<sequence length="289" mass="30203">MLGNRLCHGLLDEILDQDGIDLEAIAQAAEQDLQYRKKVLPNPEDPEDYPSENSSNRSYLTALVSQIGPQLEFVSSQGLRRFHAEKERVASQVRSPTASREGSPSGCFSGPPILFRAGSLLASQPGSPGSASGPPSLFQAGSLLASLPGVRVNSDVSLSQILCASGQRQHSQNAMPSLLLRGGPGSPASQGSPSGCFSGPPIEFAAGSFLASQPRHQGSLASQPDSRRPSDVSESHLGGNLGATVHQQPSRAAGGPGAPSSQRGNAPESAVIGRPRRQGWIPHLPWQVT</sequence>
<feature type="compositionally biased region" description="Low complexity" evidence="1">
    <location>
        <begin position="186"/>
        <end position="195"/>
    </location>
</feature>
<dbReference type="Proteomes" id="UP000626109">
    <property type="component" value="Unassembled WGS sequence"/>
</dbReference>
<gene>
    <name evidence="2" type="ORF">PGLA2088_LOCUS3159</name>
</gene>
<dbReference type="AlphaFoldDB" id="A0A813HZH7"/>
<comment type="caution">
    <text evidence="2">The sequence shown here is derived from an EMBL/GenBank/DDBJ whole genome shotgun (WGS) entry which is preliminary data.</text>
</comment>